<evidence type="ECO:0000256" key="2">
    <source>
        <dbReference type="SAM" id="SignalP"/>
    </source>
</evidence>
<evidence type="ECO:0008006" key="5">
    <source>
        <dbReference type="Google" id="ProtNLM"/>
    </source>
</evidence>
<dbReference type="InterPro" id="IPR021455">
    <property type="entry name" value="DUF3106"/>
</dbReference>
<evidence type="ECO:0000256" key="1">
    <source>
        <dbReference type="SAM" id="MobiDB-lite"/>
    </source>
</evidence>
<accession>A0AAX1I8W3</accession>
<feature type="region of interest" description="Disordered" evidence="1">
    <location>
        <begin position="39"/>
        <end position="58"/>
    </location>
</feature>
<keyword evidence="2" id="KW-0732">Signal</keyword>
<evidence type="ECO:0000313" key="3">
    <source>
        <dbReference type="EMBL" id="QNG76770.1"/>
    </source>
</evidence>
<dbReference type="AlphaFoldDB" id="A0AAX1I8W3"/>
<dbReference type="Pfam" id="PF11304">
    <property type="entry name" value="DUF3106"/>
    <property type="match status" value="1"/>
</dbReference>
<feature type="chain" id="PRO_5044027373" description="DUF3106 domain-containing protein" evidence="2">
    <location>
        <begin position="31"/>
        <end position="204"/>
    </location>
</feature>
<dbReference type="EMBL" id="CP060025">
    <property type="protein sequence ID" value="QNG76770.1"/>
    <property type="molecule type" value="Genomic_DNA"/>
</dbReference>
<gene>
    <name evidence="3" type="ORF">GPNADHDJ_00952</name>
</gene>
<proteinExistence type="predicted"/>
<organism evidence="3 4">
    <name type="scientific">Stenotrophomonas maltophilia</name>
    <name type="common">Pseudomonas maltophilia</name>
    <name type="synonym">Xanthomonas maltophilia</name>
    <dbReference type="NCBI Taxonomy" id="40324"/>
    <lineage>
        <taxon>Bacteria</taxon>
        <taxon>Pseudomonadati</taxon>
        <taxon>Pseudomonadota</taxon>
        <taxon>Gammaproteobacteria</taxon>
        <taxon>Lysobacterales</taxon>
        <taxon>Lysobacteraceae</taxon>
        <taxon>Stenotrophomonas</taxon>
        <taxon>Stenotrophomonas maltophilia group</taxon>
    </lineage>
</organism>
<sequence length="204" mass="22485">MPRWKLLPPMNKSVLASLLLALPLSLSLSAAPQPLSVPLPPPVPGSSPATPASAAATAPAEFAQLDTQQQRQRRADYAAWRALPEAERERIRQAAARFNSLPADQQQRMRQQFQAQDQAFRAGWRLGPQLGLEFPKLHGLFGFVPPEQRETALAVLRQLNPAQLAQLALVAQRTPPQERDTVRSAFLAVPAAERDSWLKRQAGQ</sequence>
<feature type="compositionally biased region" description="Low complexity" evidence="1">
    <location>
        <begin position="46"/>
        <end position="58"/>
    </location>
</feature>
<reference evidence="3 4" key="1">
    <citation type="submission" date="2020-08" db="EMBL/GenBank/DDBJ databases">
        <title>Phenotypic and transcriptomic analysis of seven clinical Stenotrophomonas maltophilia isolates identify a small set of shared and commonly regulated genes involved in biofilm lifestyle.</title>
        <authorList>
            <person name="Alio I."/>
            <person name="Gudzuhn M."/>
            <person name="Streit W."/>
        </authorList>
    </citation>
    <scope>NUCLEOTIDE SEQUENCE [LARGE SCALE GENOMIC DNA]</scope>
    <source>
        <strain evidence="3 4">UHH_SKK55</strain>
    </source>
</reference>
<evidence type="ECO:0000313" key="4">
    <source>
        <dbReference type="Proteomes" id="UP000515598"/>
    </source>
</evidence>
<feature type="signal peptide" evidence="2">
    <location>
        <begin position="1"/>
        <end position="30"/>
    </location>
</feature>
<dbReference type="Proteomes" id="UP000515598">
    <property type="component" value="Chromosome"/>
</dbReference>
<protein>
    <recommendedName>
        <fullName evidence="5">DUF3106 domain-containing protein</fullName>
    </recommendedName>
</protein>
<name>A0AAX1I8W3_STEMA</name>